<keyword evidence="3" id="KW-0479">Metal-binding</keyword>
<dbReference type="Proteomes" id="UP000003922">
    <property type="component" value="Unassembled WGS sequence"/>
</dbReference>
<dbReference type="InterPro" id="IPR010095">
    <property type="entry name" value="Cas12f1-like_TNB"/>
</dbReference>
<comment type="similarity">
    <text evidence="1">In the C-terminal section; belongs to the transposase 35 family.</text>
</comment>
<dbReference type="Pfam" id="PF12323">
    <property type="entry name" value="HTH_OrfB_IS605"/>
    <property type="match status" value="1"/>
</dbReference>
<dbReference type="RefSeq" id="WP_007305892.1">
    <property type="nucleotide sequence ID" value="NZ_AADV02000027.1"/>
</dbReference>
<comment type="caution">
    <text evidence="11">The sequence shown here is derived from an EMBL/GenBank/DDBJ whole genome shotgun (WGS) entry which is preliminary data.</text>
</comment>
<dbReference type="InterPro" id="IPR001959">
    <property type="entry name" value="Transposase"/>
</dbReference>
<dbReference type="EMBL" id="AADV02000027">
    <property type="protein sequence ID" value="EAM50401.1"/>
    <property type="molecule type" value="Genomic_DNA"/>
</dbReference>
<keyword evidence="5" id="KW-0238">DNA-binding</keyword>
<keyword evidence="2" id="KW-0815">Transposition</keyword>
<gene>
    <name evidence="11" type="ORF">CwatDRAFT_3244</name>
</gene>
<name>Q4C2P7_CROWT</name>
<evidence type="ECO:0000313" key="11">
    <source>
        <dbReference type="EMBL" id="EAM50401.1"/>
    </source>
</evidence>
<accession>Q4C2P7</accession>
<feature type="domain" description="Probable transposase IS891/IS1136/IS1341" evidence="8">
    <location>
        <begin position="198"/>
        <end position="296"/>
    </location>
</feature>
<keyword evidence="12" id="KW-1185">Reference proteome</keyword>
<evidence type="ECO:0000313" key="12">
    <source>
        <dbReference type="Proteomes" id="UP000003922"/>
    </source>
</evidence>
<evidence type="ECO:0000256" key="6">
    <source>
        <dbReference type="ARBA" id="ARBA00023172"/>
    </source>
</evidence>
<keyword evidence="7" id="KW-0175">Coiled coil</keyword>
<dbReference type="Pfam" id="PF07282">
    <property type="entry name" value="Cas12f1-like_TNB"/>
    <property type="match status" value="1"/>
</dbReference>
<protein>
    <submittedName>
        <fullName evidence="11">Transposase (Probable), IS891/IS1136/IS1341:Transposase, IS605 OrfB</fullName>
    </submittedName>
</protein>
<dbReference type="AlphaFoldDB" id="Q4C2P7"/>
<feature type="domain" description="Cas12f1-like TNB" evidence="9">
    <location>
        <begin position="308"/>
        <end position="373"/>
    </location>
</feature>
<keyword evidence="4" id="KW-0862">Zinc</keyword>
<evidence type="ECO:0000256" key="3">
    <source>
        <dbReference type="ARBA" id="ARBA00022723"/>
    </source>
</evidence>
<dbReference type="InterPro" id="IPR021027">
    <property type="entry name" value="Transposase_put_HTH"/>
</dbReference>
<keyword evidence="6" id="KW-0233">DNA recombination</keyword>
<dbReference type="KEGG" id="cwa:CwatDRAFT_3244"/>
<reference evidence="11" key="1">
    <citation type="submission" date="2004-02" db="EMBL/GenBank/DDBJ databases">
        <authorList>
            <consortium name="DOE Joint Genome Institute"/>
        </authorList>
    </citation>
    <scope>NUCLEOTIDE SEQUENCE [LARGE SCALE GENOMIC DNA]</scope>
    <source>
        <strain evidence="11">WH 8501</strain>
    </source>
</reference>
<evidence type="ECO:0000256" key="1">
    <source>
        <dbReference type="ARBA" id="ARBA00008761"/>
    </source>
</evidence>
<sequence>MTLTLNYSYRIYPDSKQEAMLDQWLEICRCSYNYALRELKGWIASRKCPADRCSLQSEYIMSADYPFPSYHQQQNQLPKAKKVFPELALVPSQVLQTNVRRLHDAWDFFRDRGFGFPRFKKYGQMKSLLFPQFRSNPLTGWQIKLPKLGKVQINLHRPIPNGFVIKQIRVVKKAMGWFAVISIQSDINLPEIEAPFGHPLGLDVGLSSYLATSDNYIEKGRKFFKTEHRRLKVLQRRLSRKQKRSNNYEKARKKVEKQHNHIAFKRKDYQFQLAHKVCDMGDSIFMEDIDFRTMAKGFLGKHTLDAGFGQFRDILKYVCKIRGKYFGLVDHRGTSQTCPNCRAEVRKTLVLRVHNCPECGYECDRDVASAQEICNRGIETTTLGLRGKETVCQVEVSGVMSLDNWRRGIPLWAEISRRESGSPRYTA</sequence>
<feature type="coiled-coil region" evidence="7">
    <location>
        <begin position="231"/>
        <end position="258"/>
    </location>
</feature>
<evidence type="ECO:0000259" key="10">
    <source>
        <dbReference type="Pfam" id="PF12323"/>
    </source>
</evidence>
<reference evidence="11" key="2">
    <citation type="submission" date="2005-06" db="EMBL/GenBank/DDBJ databases">
        <title>Sequencing of the draft genome and assembly of Crocosphaera watsonii WH 8501.</title>
        <authorList>
            <consortium name="US DOE Joint Genome Institute (JGI-PGF)"/>
            <person name="Copeland A."/>
            <person name="Lucas S."/>
            <person name="Lapidus A."/>
            <person name="Barry K."/>
            <person name="Detter C."/>
            <person name="Glavina T."/>
            <person name="Hammon N."/>
            <person name="Israni S."/>
            <person name="Pitluck S."/>
            <person name="Richardson P."/>
        </authorList>
    </citation>
    <scope>NUCLEOTIDE SEQUENCE [LARGE SCALE GENOMIC DNA]</scope>
    <source>
        <strain evidence="11">WH 8501</strain>
    </source>
</reference>
<dbReference type="GO" id="GO:0003677">
    <property type="term" value="F:DNA binding"/>
    <property type="evidence" value="ECO:0007669"/>
    <property type="project" value="UniProtKB-KW"/>
</dbReference>
<feature type="domain" description="Transposase putative helix-turn-helix" evidence="10">
    <location>
        <begin position="1"/>
        <end position="47"/>
    </location>
</feature>
<dbReference type="GO" id="GO:0032196">
    <property type="term" value="P:transposition"/>
    <property type="evidence" value="ECO:0007669"/>
    <property type="project" value="UniProtKB-KW"/>
</dbReference>
<dbReference type="Pfam" id="PF01385">
    <property type="entry name" value="OrfB_IS605"/>
    <property type="match status" value="1"/>
</dbReference>
<dbReference type="NCBIfam" id="NF040570">
    <property type="entry name" value="guided_TnpB"/>
    <property type="match status" value="1"/>
</dbReference>
<organism evidence="11 12">
    <name type="scientific">Crocosphaera watsonii WH 8501</name>
    <dbReference type="NCBI Taxonomy" id="165597"/>
    <lineage>
        <taxon>Bacteria</taxon>
        <taxon>Bacillati</taxon>
        <taxon>Cyanobacteriota</taxon>
        <taxon>Cyanophyceae</taxon>
        <taxon>Oscillatoriophycideae</taxon>
        <taxon>Chroococcales</taxon>
        <taxon>Aphanothecaceae</taxon>
        <taxon>Crocosphaera</taxon>
    </lineage>
</organism>
<reference evidence="11" key="3">
    <citation type="submission" date="2016-12" db="EMBL/GenBank/DDBJ databases">
        <title>Annotation of the draft genome assembly of Crocosphaera watsonii WH 8501.</title>
        <authorList>
            <consortium name="US DOE Joint Genome Institute (JGI-ORNL)"/>
            <person name="Larimer F."/>
            <person name="Land M."/>
        </authorList>
    </citation>
    <scope>NUCLEOTIDE SEQUENCE</scope>
    <source>
        <strain evidence="11">WH 8501</strain>
    </source>
</reference>
<dbReference type="OrthoDB" id="466512at2"/>
<dbReference type="GO" id="GO:0006310">
    <property type="term" value="P:DNA recombination"/>
    <property type="evidence" value="ECO:0007669"/>
    <property type="project" value="UniProtKB-KW"/>
</dbReference>
<evidence type="ECO:0000256" key="2">
    <source>
        <dbReference type="ARBA" id="ARBA00022578"/>
    </source>
</evidence>
<evidence type="ECO:0000256" key="7">
    <source>
        <dbReference type="SAM" id="Coils"/>
    </source>
</evidence>
<proteinExistence type="inferred from homology"/>
<evidence type="ECO:0000256" key="5">
    <source>
        <dbReference type="ARBA" id="ARBA00023125"/>
    </source>
</evidence>
<evidence type="ECO:0000259" key="8">
    <source>
        <dbReference type="Pfam" id="PF01385"/>
    </source>
</evidence>
<evidence type="ECO:0000259" key="9">
    <source>
        <dbReference type="Pfam" id="PF07282"/>
    </source>
</evidence>
<evidence type="ECO:0000256" key="4">
    <source>
        <dbReference type="ARBA" id="ARBA00022833"/>
    </source>
</evidence>
<dbReference type="GO" id="GO:0046872">
    <property type="term" value="F:metal ion binding"/>
    <property type="evidence" value="ECO:0007669"/>
    <property type="project" value="UniProtKB-KW"/>
</dbReference>